<dbReference type="RefSeq" id="WP_311704367.1">
    <property type="nucleotide sequence ID" value="NZ_JAVREL010000005.1"/>
</dbReference>
<reference evidence="3" key="1">
    <citation type="submission" date="2023-07" db="EMBL/GenBank/DDBJ databases">
        <title>30 novel species of actinomycetes from the DSMZ collection.</title>
        <authorList>
            <person name="Nouioui I."/>
        </authorList>
    </citation>
    <scope>NUCLEOTIDE SEQUENCE [LARGE SCALE GENOMIC DNA]</scope>
    <source>
        <strain evidence="3">DSM 44938</strain>
    </source>
</reference>
<sequence length="373" mass="40735">MRQTATTLGDIVYMLNSSAGTSEWRGRAADAFRESFDDDFRPKVEKARDSFSRAAGALEDWADHMLEAQQDARNLEAEAQEAQRALAALPELIPVNPFAPPDEEPDEAAQAERAQLERDHEQAQQHLDDIRSRASTLAIDYTEYGETIADRLNEAGDIAPNKPGWLSSIGDAIGDMLDTLQDIATDVLHNIGNWIRERAADLVKFADVLLTFASVYSKIARVLDAVARMIPLPQARLYLDAVSKGLRMSALTLRITAGLAYGAAEWGGADVDYPWEDLEFPWDASFWEGSYDTRPMEMDGFQFQGGAIEPTTGESQDVQFAPAQTSRAGLAGAVNADDARYLGLNDPPPTAIALPNAPLQQSFDSAWNAGEAA</sequence>
<feature type="compositionally biased region" description="Basic and acidic residues" evidence="1">
    <location>
        <begin position="114"/>
        <end position="129"/>
    </location>
</feature>
<evidence type="ECO:0000256" key="1">
    <source>
        <dbReference type="SAM" id="MobiDB-lite"/>
    </source>
</evidence>
<dbReference type="EMBL" id="JAVREL010000005">
    <property type="protein sequence ID" value="MDT0343233.1"/>
    <property type="molecule type" value="Genomic_DNA"/>
</dbReference>
<evidence type="ECO:0000313" key="3">
    <source>
        <dbReference type="Proteomes" id="UP001183246"/>
    </source>
</evidence>
<evidence type="ECO:0000313" key="2">
    <source>
        <dbReference type="EMBL" id="MDT0343233.1"/>
    </source>
</evidence>
<organism evidence="2 3">
    <name type="scientific">Streptomyces litchfieldiae</name>
    <dbReference type="NCBI Taxonomy" id="3075543"/>
    <lineage>
        <taxon>Bacteria</taxon>
        <taxon>Bacillati</taxon>
        <taxon>Actinomycetota</taxon>
        <taxon>Actinomycetes</taxon>
        <taxon>Kitasatosporales</taxon>
        <taxon>Streptomycetaceae</taxon>
        <taxon>Streptomyces</taxon>
    </lineage>
</organism>
<keyword evidence="3" id="KW-1185">Reference proteome</keyword>
<dbReference type="Gene3D" id="1.10.287.1060">
    <property type="entry name" value="ESAT-6-like"/>
    <property type="match status" value="1"/>
</dbReference>
<dbReference type="InterPro" id="IPR036689">
    <property type="entry name" value="ESAT-6-like_sf"/>
</dbReference>
<evidence type="ECO:0008006" key="4">
    <source>
        <dbReference type="Google" id="ProtNLM"/>
    </source>
</evidence>
<accession>A0ABU2MNP0</accession>
<comment type="caution">
    <text evidence="2">The sequence shown here is derived from an EMBL/GenBank/DDBJ whole genome shotgun (WGS) entry which is preliminary data.</text>
</comment>
<feature type="region of interest" description="Disordered" evidence="1">
    <location>
        <begin position="96"/>
        <end position="129"/>
    </location>
</feature>
<dbReference type="SUPFAM" id="SSF140453">
    <property type="entry name" value="EsxAB dimer-like"/>
    <property type="match status" value="1"/>
</dbReference>
<dbReference type="Proteomes" id="UP001183246">
    <property type="component" value="Unassembled WGS sequence"/>
</dbReference>
<name>A0ABU2MNP0_9ACTN</name>
<gene>
    <name evidence="2" type="ORF">RM590_11495</name>
</gene>
<protein>
    <recommendedName>
        <fullName evidence="4">WXG100 family type VII secretion target</fullName>
    </recommendedName>
</protein>
<proteinExistence type="predicted"/>